<proteinExistence type="predicted"/>
<name>A0ABT7CMR3_9BACT</name>
<dbReference type="Proteomes" id="UP001228581">
    <property type="component" value="Unassembled WGS sequence"/>
</dbReference>
<evidence type="ECO:0000313" key="2">
    <source>
        <dbReference type="Proteomes" id="UP001228581"/>
    </source>
</evidence>
<reference evidence="1 2" key="1">
    <citation type="submission" date="2023-05" db="EMBL/GenBank/DDBJ databases">
        <authorList>
            <person name="Zhang X."/>
        </authorList>
    </citation>
    <scope>NUCLEOTIDE SEQUENCE [LARGE SCALE GENOMIC DNA]</scope>
    <source>
        <strain evidence="1 2">DM2B3-1</strain>
    </source>
</reference>
<evidence type="ECO:0000313" key="1">
    <source>
        <dbReference type="EMBL" id="MDJ1495017.1"/>
    </source>
</evidence>
<accession>A0ABT7CMR3</accession>
<protein>
    <recommendedName>
        <fullName evidence="3">Nucleotidyltransferase</fullName>
    </recommendedName>
</protein>
<organism evidence="1 2">
    <name type="scientific">Xanthocytophaga flava</name>
    <dbReference type="NCBI Taxonomy" id="3048013"/>
    <lineage>
        <taxon>Bacteria</taxon>
        <taxon>Pseudomonadati</taxon>
        <taxon>Bacteroidota</taxon>
        <taxon>Cytophagia</taxon>
        <taxon>Cytophagales</taxon>
        <taxon>Rhodocytophagaceae</taxon>
        <taxon>Xanthocytophaga</taxon>
    </lineage>
</organism>
<dbReference type="EMBL" id="JASJOT010000012">
    <property type="protein sequence ID" value="MDJ1495017.1"/>
    <property type="molecule type" value="Genomic_DNA"/>
</dbReference>
<keyword evidence="2" id="KW-1185">Reference proteome</keyword>
<evidence type="ECO:0008006" key="3">
    <source>
        <dbReference type="Google" id="ProtNLM"/>
    </source>
</evidence>
<gene>
    <name evidence="1" type="ORF">QNI19_18910</name>
</gene>
<sequence length="342" mass="39934">MPTLNYNQRMQNLRDRRFDRENNSFQLSESYTKSLLPDNIKYLLESMRPIADSYNAKTLEAARRVQEHLERGFRLSFNRAYRTQGSVRTRTNIKVHSDFDLLTLINAYFYLAPGLPNPSPYIGDSDSDIEQLRTQAIRILKDTYDEVDTTGKKSVSIFNKALHRKVDVVFCWWYDTTDYREKNDEYYRGIYLYDSIEKRKIMPADYPFAHLWNVNYKGDQTNDGARRGIRLLKNLKADSDVEIDLSSFQLTSIVHAVDNQKVYYTKGTELKIAQAISDYLTILLFDSSVRKAVKSPNKTEYPLEDDKVVPEIKKLKSDLDQLIADCTNEFSNYFTNQAILSY</sequence>
<comment type="caution">
    <text evidence="1">The sequence shown here is derived from an EMBL/GenBank/DDBJ whole genome shotgun (WGS) entry which is preliminary data.</text>
</comment>